<name>A0ABR2E1U2_9ROSI</name>
<evidence type="ECO:0000313" key="1">
    <source>
        <dbReference type="EMBL" id="KAK8550510.1"/>
    </source>
</evidence>
<proteinExistence type="predicted"/>
<gene>
    <name evidence="1" type="ORF">V6N12_039212</name>
</gene>
<reference evidence="1 2" key="1">
    <citation type="journal article" date="2024" name="G3 (Bethesda)">
        <title>Genome assembly of Hibiscus sabdariffa L. provides insights into metabolisms of medicinal natural products.</title>
        <authorList>
            <person name="Kim T."/>
        </authorList>
    </citation>
    <scope>NUCLEOTIDE SEQUENCE [LARGE SCALE GENOMIC DNA]</scope>
    <source>
        <strain evidence="1">TK-2024</strain>
        <tissue evidence="1">Old leaves</tissue>
    </source>
</reference>
<dbReference type="EMBL" id="JBBPBM010000020">
    <property type="protein sequence ID" value="KAK8550510.1"/>
    <property type="molecule type" value="Genomic_DNA"/>
</dbReference>
<protein>
    <submittedName>
        <fullName evidence="1">Uncharacterized protein</fullName>
    </submittedName>
</protein>
<keyword evidence="2" id="KW-1185">Reference proteome</keyword>
<accession>A0ABR2E1U2</accession>
<organism evidence="1 2">
    <name type="scientific">Hibiscus sabdariffa</name>
    <name type="common">roselle</name>
    <dbReference type="NCBI Taxonomy" id="183260"/>
    <lineage>
        <taxon>Eukaryota</taxon>
        <taxon>Viridiplantae</taxon>
        <taxon>Streptophyta</taxon>
        <taxon>Embryophyta</taxon>
        <taxon>Tracheophyta</taxon>
        <taxon>Spermatophyta</taxon>
        <taxon>Magnoliopsida</taxon>
        <taxon>eudicotyledons</taxon>
        <taxon>Gunneridae</taxon>
        <taxon>Pentapetalae</taxon>
        <taxon>rosids</taxon>
        <taxon>malvids</taxon>
        <taxon>Malvales</taxon>
        <taxon>Malvaceae</taxon>
        <taxon>Malvoideae</taxon>
        <taxon>Hibiscus</taxon>
    </lineage>
</organism>
<comment type="caution">
    <text evidence="1">The sequence shown here is derived from an EMBL/GenBank/DDBJ whole genome shotgun (WGS) entry which is preliminary data.</text>
</comment>
<dbReference type="Proteomes" id="UP001472677">
    <property type="component" value="Unassembled WGS sequence"/>
</dbReference>
<sequence length="189" mass="21752">MGSHTFDVRVPRVPIYREVYPAHLQLMISASEKSTNTGRKLLEPEQRKEAELTQKKVDPFLTMNFDEIVYPPDLKVMFCPPEESTDSDSELLEPEPRKDEEGRMWYNVRFCPGIRIPEQMLLLKDNLTGDIYNFLPNIEDECIMEVLMTKENAATFAGLDDVESVEPFLGVHKYRISKPPSPEVGYRPG</sequence>
<evidence type="ECO:0000313" key="2">
    <source>
        <dbReference type="Proteomes" id="UP001472677"/>
    </source>
</evidence>